<sequence>MSHFVGNSEDGFQTDTLPAVRAKLKWFNGPKGFGFVVPDGEDIDAFLHVTTLQRAGATALGDGADLMCRIKRGPRGAMVTEVTEILDLGALPETAMPTSAPRMPQPDGHAAADQNNTAEKGVTMDGTVKWYKPEKGFGFIIPEDQAKDVFIHKACLERHGLMGLEPGQRVRMQVRAVAKGREVIDFELMDG</sequence>
<dbReference type="GO" id="GO:0005829">
    <property type="term" value="C:cytosol"/>
    <property type="evidence" value="ECO:0007669"/>
    <property type="project" value="UniProtKB-ARBA"/>
</dbReference>
<dbReference type="InterPro" id="IPR002059">
    <property type="entry name" value="CSP_DNA-bd"/>
</dbReference>
<organism evidence="3 4">
    <name type="scientific">Micavibrio aeruginosavorus EPB</name>
    <dbReference type="NCBI Taxonomy" id="349215"/>
    <lineage>
        <taxon>Bacteria</taxon>
        <taxon>Pseudomonadati</taxon>
        <taxon>Bdellovibrionota</taxon>
        <taxon>Bdellovibrionia</taxon>
        <taxon>Bdellovibrionales</taxon>
        <taxon>Pseudobdellovibrionaceae</taxon>
        <taxon>Micavibrio</taxon>
    </lineage>
</organism>
<evidence type="ECO:0000313" key="4">
    <source>
        <dbReference type="Proteomes" id="UP000011932"/>
    </source>
</evidence>
<dbReference type="OrthoDB" id="9791685at2"/>
<feature type="domain" description="CSD" evidence="2">
    <location>
        <begin position="19"/>
        <end position="84"/>
    </location>
</feature>
<dbReference type="PANTHER" id="PTHR46565">
    <property type="entry name" value="COLD SHOCK DOMAIN PROTEIN 2"/>
    <property type="match status" value="1"/>
</dbReference>
<dbReference type="InterPro" id="IPR012340">
    <property type="entry name" value="NA-bd_OB-fold"/>
</dbReference>
<accession>M4VLL7</accession>
<dbReference type="PANTHER" id="PTHR46565:SF20">
    <property type="entry name" value="COLD SHOCK DOMAIN-CONTAINING PROTEIN 4"/>
    <property type="match status" value="1"/>
</dbReference>
<dbReference type="Gene3D" id="2.40.50.140">
    <property type="entry name" value="Nucleic acid-binding proteins"/>
    <property type="match status" value="2"/>
</dbReference>
<name>M4VLL7_9BACT</name>
<reference evidence="3 4" key="1">
    <citation type="journal article" date="2013" name="ISME J.">
        <title>By their genes ye shall know them: genomic signatures of predatory bacteria.</title>
        <authorList>
            <person name="Pasternak Z."/>
            <person name="Pietrokovski S."/>
            <person name="Rotem O."/>
            <person name="Gophna U."/>
            <person name="Lurie-Weinberger M.N."/>
            <person name="Jurkevitch E."/>
        </authorList>
    </citation>
    <scope>NUCLEOTIDE SEQUENCE [LARGE SCALE GENOMIC DNA]</scope>
    <source>
        <strain evidence="3">EPB</strain>
    </source>
</reference>
<dbReference type="HOGENOM" id="CLU_097141_1_0_5"/>
<evidence type="ECO:0000313" key="3">
    <source>
        <dbReference type="EMBL" id="AGH98996.1"/>
    </source>
</evidence>
<proteinExistence type="predicted"/>
<gene>
    <name evidence="3" type="ORF">A11S_2200</name>
</gene>
<evidence type="ECO:0000259" key="2">
    <source>
        <dbReference type="PROSITE" id="PS51857"/>
    </source>
</evidence>
<dbReference type="PATRIC" id="fig|349215.9.peg.2132"/>
<evidence type="ECO:0000256" key="1">
    <source>
        <dbReference type="SAM" id="MobiDB-lite"/>
    </source>
</evidence>
<feature type="domain" description="CSD" evidence="2">
    <location>
        <begin position="123"/>
        <end position="185"/>
    </location>
</feature>
<dbReference type="AlphaFoldDB" id="M4VLL7"/>
<dbReference type="EMBL" id="CP003538">
    <property type="protein sequence ID" value="AGH98996.1"/>
    <property type="molecule type" value="Genomic_DNA"/>
</dbReference>
<dbReference type="Pfam" id="PF00313">
    <property type="entry name" value="CSD"/>
    <property type="match status" value="2"/>
</dbReference>
<dbReference type="CDD" id="cd04458">
    <property type="entry name" value="CSP_CDS"/>
    <property type="match status" value="2"/>
</dbReference>
<feature type="region of interest" description="Disordered" evidence="1">
    <location>
        <begin position="99"/>
        <end position="118"/>
    </location>
</feature>
<protein>
    <submittedName>
        <fullName evidence="3">Cold shock protein</fullName>
    </submittedName>
</protein>
<dbReference type="SUPFAM" id="SSF50249">
    <property type="entry name" value="Nucleic acid-binding proteins"/>
    <property type="match status" value="2"/>
</dbReference>
<dbReference type="InterPro" id="IPR011129">
    <property type="entry name" value="CSD"/>
</dbReference>
<dbReference type="STRING" id="349215.A11S_2200"/>
<dbReference type="RefSeq" id="WP_015468509.1">
    <property type="nucleotide sequence ID" value="NC_020812.1"/>
</dbReference>
<dbReference type="KEGG" id="man:A11S_2200"/>
<dbReference type="PROSITE" id="PS51857">
    <property type="entry name" value="CSD_2"/>
    <property type="match status" value="2"/>
</dbReference>
<dbReference type="SMART" id="SM00357">
    <property type="entry name" value="CSP"/>
    <property type="match status" value="2"/>
</dbReference>
<dbReference type="GO" id="GO:0003676">
    <property type="term" value="F:nucleic acid binding"/>
    <property type="evidence" value="ECO:0007669"/>
    <property type="project" value="InterPro"/>
</dbReference>
<dbReference type="Proteomes" id="UP000011932">
    <property type="component" value="Chromosome"/>
</dbReference>
<dbReference type="PRINTS" id="PR00050">
    <property type="entry name" value="COLDSHOCK"/>
</dbReference>